<evidence type="ECO:0000256" key="3">
    <source>
        <dbReference type="SAM" id="MobiDB-lite"/>
    </source>
</evidence>
<dbReference type="InterPro" id="IPR027075">
    <property type="entry name" value="CPSF2"/>
</dbReference>
<dbReference type="eggNOG" id="KOG1135">
    <property type="taxonomic scope" value="Eukaryota"/>
</dbReference>
<dbReference type="STRING" id="31234.E3MXN9"/>
<dbReference type="Proteomes" id="UP000008281">
    <property type="component" value="Unassembled WGS sequence"/>
</dbReference>
<proteinExistence type="inferred from homology"/>
<comment type="similarity">
    <text evidence="1 2">Belongs to the metallo-beta-lactamase superfamily. RNA-metabolizing metallo-beta-lactamase-like family. CPSF2/YSH1 subfamily.</text>
</comment>
<keyword evidence="2" id="KW-0694">RNA-binding</keyword>
<comment type="subcellular location">
    <subcellularLocation>
        <location evidence="2">Nucleus</location>
    </subcellularLocation>
</comment>
<dbReference type="PANTHER" id="PTHR45922:SF1">
    <property type="entry name" value="CLEAVAGE AND POLYADENYLATION SPECIFICITY FACTOR SUBUNIT 2"/>
    <property type="match status" value="1"/>
</dbReference>
<feature type="compositionally biased region" description="Polar residues" evidence="3">
    <location>
        <begin position="1"/>
        <end position="15"/>
    </location>
</feature>
<evidence type="ECO:0000259" key="4">
    <source>
        <dbReference type="Pfam" id="PF13299"/>
    </source>
</evidence>
<dbReference type="AlphaFoldDB" id="E3MXN9"/>
<dbReference type="InterPro" id="IPR025069">
    <property type="entry name" value="Cpsf2_C"/>
</dbReference>
<dbReference type="Pfam" id="PF13299">
    <property type="entry name" value="CPSF100_C"/>
    <property type="match status" value="1"/>
</dbReference>
<protein>
    <recommendedName>
        <fullName evidence="2">Cleavage and polyadenylation specificity factor subunit 2</fullName>
    </recommendedName>
    <alternativeName>
        <fullName evidence="2">Cleavage and polyadenylation specificity factor 100 kDa subunit</fullName>
    </alternativeName>
</protein>
<evidence type="ECO:0000313" key="5">
    <source>
        <dbReference type="EMBL" id="EFP11719.1"/>
    </source>
</evidence>
<dbReference type="GO" id="GO:0006398">
    <property type="term" value="P:mRNA 3'-end processing by stem-loop binding and cleavage"/>
    <property type="evidence" value="ECO:0007669"/>
    <property type="project" value="InterPro"/>
</dbReference>
<reference evidence="5" key="1">
    <citation type="submission" date="2007-07" db="EMBL/GenBank/DDBJ databases">
        <title>PCAP assembly of the Caenorhabditis remanei genome.</title>
        <authorList>
            <consortium name="The Caenorhabditis remanei Sequencing Consortium"/>
            <person name="Wilson R.K."/>
        </authorList>
    </citation>
    <scope>NUCLEOTIDE SEQUENCE [LARGE SCALE GENOMIC DNA]</scope>
    <source>
        <strain evidence="5">PB4641</strain>
    </source>
</reference>
<keyword evidence="2" id="KW-0507">mRNA processing</keyword>
<dbReference type="PANTHER" id="PTHR45922">
    <property type="entry name" value="CLEAVAGE AND POLYADENYLATION SPECIFICITY FACTOR SUBUNIT 2"/>
    <property type="match status" value="1"/>
</dbReference>
<feature type="compositionally biased region" description="Low complexity" evidence="3">
    <location>
        <begin position="32"/>
        <end position="41"/>
    </location>
</feature>
<dbReference type="GO" id="GO:0005847">
    <property type="term" value="C:mRNA cleavage and polyadenylation specificity factor complex"/>
    <property type="evidence" value="ECO:0007669"/>
    <property type="project" value="InterPro"/>
</dbReference>
<evidence type="ECO:0000313" key="6">
    <source>
        <dbReference type="Proteomes" id="UP000008281"/>
    </source>
</evidence>
<dbReference type="EMBL" id="DS268492">
    <property type="protein sequence ID" value="EFP11719.1"/>
    <property type="molecule type" value="Genomic_DNA"/>
</dbReference>
<evidence type="ECO:0000256" key="2">
    <source>
        <dbReference type="RuleBase" id="RU365006"/>
    </source>
</evidence>
<keyword evidence="2" id="KW-0539">Nucleus</keyword>
<dbReference type="OrthoDB" id="64353at2759"/>
<dbReference type="HOGENOM" id="CLU_1994752_0_0_1"/>
<dbReference type="OMA" id="LIWNNMV"/>
<gene>
    <name evidence="5" type="ORF">CRE_27737</name>
</gene>
<dbReference type="InParanoid" id="E3MXN9"/>
<keyword evidence="6" id="KW-1185">Reference proteome</keyword>
<dbReference type="GO" id="GO:0003723">
    <property type="term" value="F:RNA binding"/>
    <property type="evidence" value="ECO:0007669"/>
    <property type="project" value="UniProtKB-KW"/>
</dbReference>
<accession>E3MXN9</accession>
<feature type="domain" description="Cleavage and polyadenylation specificity factor 2 C-terminal" evidence="4">
    <location>
        <begin position="10"/>
        <end position="122"/>
    </location>
</feature>
<name>E3MXN9_CAERE</name>
<sequence length="125" mass="13913">METDQNTSAPEGTNTEADESLENAENARKANEAAAKPRGNLKLEPLPKKLIPIHQAIFVNDPKLSDFKSLFVEKGFKAEFLSGTLLIKGGKCSIRRGEMGFSMEGALEKDYYKLRNLFFNQFGVL</sequence>
<evidence type="ECO:0000256" key="1">
    <source>
        <dbReference type="ARBA" id="ARBA00010624"/>
    </source>
</evidence>
<feature type="region of interest" description="Disordered" evidence="3">
    <location>
        <begin position="1"/>
        <end position="41"/>
    </location>
</feature>
<organism evidence="6">
    <name type="scientific">Caenorhabditis remanei</name>
    <name type="common">Caenorhabditis vulgaris</name>
    <dbReference type="NCBI Taxonomy" id="31234"/>
    <lineage>
        <taxon>Eukaryota</taxon>
        <taxon>Metazoa</taxon>
        <taxon>Ecdysozoa</taxon>
        <taxon>Nematoda</taxon>
        <taxon>Chromadorea</taxon>
        <taxon>Rhabditida</taxon>
        <taxon>Rhabditina</taxon>
        <taxon>Rhabditomorpha</taxon>
        <taxon>Rhabditoidea</taxon>
        <taxon>Rhabditidae</taxon>
        <taxon>Peloderinae</taxon>
        <taxon>Caenorhabditis</taxon>
    </lineage>
</organism>